<gene>
    <name evidence="1" type="ORF">EDM56_20860</name>
</gene>
<dbReference type="Proteomes" id="UP000271031">
    <property type="component" value="Unassembled WGS sequence"/>
</dbReference>
<comment type="caution">
    <text evidence="1">The sequence shown here is derived from an EMBL/GenBank/DDBJ whole genome shotgun (WGS) entry which is preliminary data.</text>
</comment>
<keyword evidence="2" id="KW-1185">Reference proteome</keyword>
<protein>
    <submittedName>
        <fullName evidence="1">Uncharacterized protein</fullName>
    </submittedName>
</protein>
<organism evidence="1 2">
    <name type="scientific">Brevibacillus fluminis</name>
    <dbReference type="NCBI Taxonomy" id="511487"/>
    <lineage>
        <taxon>Bacteria</taxon>
        <taxon>Bacillati</taxon>
        <taxon>Bacillota</taxon>
        <taxon>Bacilli</taxon>
        <taxon>Bacillales</taxon>
        <taxon>Paenibacillaceae</taxon>
        <taxon>Brevibacillus</taxon>
    </lineage>
</organism>
<dbReference type="EMBL" id="RHHQ01000017">
    <property type="protein sequence ID" value="RNB84561.1"/>
    <property type="molecule type" value="Genomic_DNA"/>
</dbReference>
<reference evidence="1 2" key="1">
    <citation type="submission" date="2018-10" db="EMBL/GenBank/DDBJ databases">
        <title>Phylogenomics of Brevibacillus.</title>
        <authorList>
            <person name="Dunlap C."/>
        </authorList>
    </citation>
    <scope>NUCLEOTIDE SEQUENCE [LARGE SCALE GENOMIC DNA]</scope>
    <source>
        <strain evidence="1 2">JCM 15716</strain>
    </source>
</reference>
<name>A0A3M8DAF4_9BACL</name>
<evidence type="ECO:0000313" key="1">
    <source>
        <dbReference type="EMBL" id="RNB84561.1"/>
    </source>
</evidence>
<accession>A0A3M8DAF4</accession>
<proteinExistence type="predicted"/>
<evidence type="ECO:0000313" key="2">
    <source>
        <dbReference type="Proteomes" id="UP000271031"/>
    </source>
</evidence>
<sequence length="60" mass="7316">MLSFFVIANPYPIHIDYNTREIFIQFCRCIKINMELQFGKQKISILQIDQRKHKARRRGF</sequence>
<dbReference type="AlphaFoldDB" id="A0A3M8DAF4"/>